<dbReference type="Proteomes" id="UP001385951">
    <property type="component" value="Unassembled WGS sequence"/>
</dbReference>
<dbReference type="GO" id="GO:0032506">
    <property type="term" value="P:cytokinetic process"/>
    <property type="evidence" value="ECO:0007669"/>
    <property type="project" value="UniProtKB-ARBA"/>
</dbReference>
<evidence type="ECO:0000256" key="5">
    <source>
        <dbReference type="ARBA" id="ARBA00023134"/>
    </source>
</evidence>
<dbReference type="GO" id="GO:0016020">
    <property type="term" value="C:membrane"/>
    <property type="evidence" value="ECO:0007669"/>
    <property type="project" value="UniProtKB-SubCell"/>
</dbReference>
<dbReference type="SMART" id="SM00174">
    <property type="entry name" value="RHO"/>
    <property type="match status" value="1"/>
</dbReference>
<reference evidence="10 11" key="1">
    <citation type="submission" date="2022-09" db="EMBL/GenBank/DDBJ databases">
        <authorList>
            <person name="Palmer J.M."/>
        </authorList>
    </citation>
    <scope>NUCLEOTIDE SEQUENCE [LARGE SCALE GENOMIC DNA]</scope>
    <source>
        <strain evidence="10 11">DSM 7382</strain>
    </source>
</reference>
<sequence length="269" mass="29904">MHGVCVPRCVLSTIPALSTLHNCLLFPNHFVITSNPTSLNHILHAQQTTTQSRPRCNYSPMNPSHSASSSSSTPRRPDLKKKLVVVGDGGCGKTCLLIVYAENRFPEAYIPTVFENYVTLVQFEGRLVELALWDTAGQEEYDRLRPLSYPESDVILIVFSIDFPVSLGNVQDKWYPEVAHFCEGTPLILVGTKTDLRRDEQTRRMLSAQGQTTVSAERGAAVAKEIGAKYIECSAKTGDGVQDVFSLALRESMRGKWGKMVKQRRCIVT</sequence>
<comment type="similarity">
    <text evidence="2">Belongs to the small GTPase superfamily. Rho family.</text>
</comment>
<evidence type="ECO:0000256" key="1">
    <source>
        <dbReference type="ARBA" id="ARBA00004370"/>
    </source>
</evidence>
<organism evidence="10 11">
    <name type="scientific">Cerrena zonata</name>
    <dbReference type="NCBI Taxonomy" id="2478898"/>
    <lineage>
        <taxon>Eukaryota</taxon>
        <taxon>Fungi</taxon>
        <taxon>Dikarya</taxon>
        <taxon>Basidiomycota</taxon>
        <taxon>Agaricomycotina</taxon>
        <taxon>Agaricomycetes</taxon>
        <taxon>Polyporales</taxon>
        <taxon>Cerrenaceae</taxon>
        <taxon>Cerrena</taxon>
    </lineage>
</organism>
<dbReference type="SMART" id="SM00175">
    <property type="entry name" value="RAB"/>
    <property type="match status" value="1"/>
</dbReference>
<evidence type="ECO:0000256" key="3">
    <source>
        <dbReference type="ARBA" id="ARBA00022481"/>
    </source>
</evidence>
<evidence type="ECO:0000256" key="9">
    <source>
        <dbReference type="SAM" id="MobiDB-lite"/>
    </source>
</evidence>
<comment type="subcellular location">
    <subcellularLocation>
        <location evidence="1">Membrane</location>
    </subcellularLocation>
</comment>
<comment type="caution">
    <text evidence="10">The sequence shown here is derived from an EMBL/GenBank/DDBJ whole genome shotgun (WGS) entry which is preliminary data.</text>
</comment>
<evidence type="ECO:0000256" key="7">
    <source>
        <dbReference type="ARBA" id="ARBA00023288"/>
    </source>
</evidence>
<dbReference type="PROSITE" id="PS51420">
    <property type="entry name" value="RHO"/>
    <property type="match status" value="1"/>
</dbReference>
<keyword evidence="8" id="KW-0636">Prenylation</keyword>
<dbReference type="GO" id="GO:0003924">
    <property type="term" value="F:GTPase activity"/>
    <property type="evidence" value="ECO:0007669"/>
    <property type="project" value="InterPro"/>
</dbReference>
<dbReference type="InterPro" id="IPR027417">
    <property type="entry name" value="P-loop_NTPase"/>
</dbReference>
<name>A0AAW0G9V0_9APHY</name>
<dbReference type="PROSITE" id="PS51421">
    <property type="entry name" value="RAS"/>
    <property type="match status" value="1"/>
</dbReference>
<protein>
    <submittedName>
        <fullName evidence="10">GTP-binding protein Rho1</fullName>
    </submittedName>
</protein>
<dbReference type="SMART" id="SM00173">
    <property type="entry name" value="RAS"/>
    <property type="match status" value="1"/>
</dbReference>
<evidence type="ECO:0000313" key="10">
    <source>
        <dbReference type="EMBL" id="KAK7689197.1"/>
    </source>
</evidence>
<evidence type="ECO:0000256" key="8">
    <source>
        <dbReference type="ARBA" id="ARBA00023289"/>
    </source>
</evidence>
<keyword evidence="5" id="KW-0342">GTP-binding</keyword>
<proteinExistence type="inferred from homology"/>
<dbReference type="Gene3D" id="3.40.50.300">
    <property type="entry name" value="P-loop containing nucleotide triphosphate hydrolases"/>
    <property type="match status" value="1"/>
</dbReference>
<evidence type="ECO:0000256" key="2">
    <source>
        <dbReference type="ARBA" id="ARBA00010142"/>
    </source>
</evidence>
<feature type="compositionally biased region" description="Low complexity" evidence="9">
    <location>
        <begin position="59"/>
        <end position="74"/>
    </location>
</feature>
<dbReference type="PRINTS" id="PR00449">
    <property type="entry name" value="RASTRNSFRMNG"/>
</dbReference>
<feature type="region of interest" description="Disordered" evidence="9">
    <location>
        <begin position="51"/>
        <end position="77"/>
    </location>
</feature>
<dbReference type="AlphaFoldDB" id="A0AAW0G9V0"/>
<dbReference type="InterPro" id="IPR001806">
    <property type="entry name" value="Small_GTPase"/>
</dbReference>
<evidence type="ECO:0000256" key="4">
    <source>
        <dbReference type="ARBA" id="ARBA00022741"/>
    </source>
</evidence>
<dbReference type="SUPFAM" id="SSF52540">
    <property type="entry name" value="P-loop containing nucleoside triphosphate hydrolases"/>
    <property type="match status" value="1"/>
</dbReference>
<dbReference type="InterPro" id="IPR003578">
    <property type="entry name" value="Small_GTPase_Rho"/>
</dbReference>
<dbReference type="NCBIfam" id="TIGR00231">
    <property type="entry name" value="small_GTP"/>
    <property type="match status" value="1"/>
</dbReference>
<keyword evidence="11" id="KW-1185">Reference proteome</keyword>
<keyword evidence="7" id="KW-0449">Lipoprotein</keyword>
<dbReference type="Pfam" id="PF00071">
    <property type="entry name" value="Ras"/>
    <property type="match status" value="1"/>
</dbReference>
<dbReference type="FunFam" id="3.40.50.300:FF:000678">
    <property type="entry name" value="Rho GTPase Rho4"/>
    <property type="match status" value="1"/>
</dbReference>
<keyword evidence="3" id="KW-0488">Methylation</keyword>
<keyword evidence="6" id="KW-0472">Membrane</keyword>
<dbReference type="PROSITE" id="PS51419">
    <property type="entry name" value="RAB"/>
    <property type="match status" value="1"/>
</dbReference>
<evidence type="ECO:0000256" key="6">
    <source>
        <dbReference type="ARBA" id="ARBA00023136"/>
    </source>
</evidence>
<dbReference type="EMBL" id="JASBNA010000009">
    <property type="protein sequence ID" value="KAK7689197.1"/>
    <property type="molecule type" value="Genomic_DNA"/>
</dbReference>
<dbReference type="GO" id="GO:0007264">
    <property type="term" value="P:small GTPase-mediated signal transduction"/>
    <property type="evidence" value="ECO:0007669"/>
    <property type="project" value="InterPro"/>
</dbReference>
<dbReference type="GO" id="GO:0005525">
    <property type="term" value="F:GTP binding"/>
    <property type="evidence" value="ECO:0007669"/>
    <property type="project" value="UniProtKB-KW"/>
</dbReference>
<dbReference type="PANTHER" id="PTHR24072">
    <property type="entry name" value="RHO FAMILY GTPASE"/>
    <property type="match status" value="1"/>
</dbReference>
<evidence type="ECO:0000313" key="11">
    <source>
        <dbReference type="Proteomes" id="UP001385951"/>
    </source>
</evidence>
<keyword evidence="4" id="KW-0547">Nucleotide-binding</keyword>
<dbReference type="InterPro" id="IPR005225">
    <property type="entry name" value="Small_GTP-bd"/>
</dbReference>
<gene>
    <name evidence="10" type="primary">RHO1</name>
    <name evidence="10" type="ORF">QCA50_007888</name>
</gene>
<accession>A0AAW0G9V0</accession>
<dbReference type="CDD" id="cd04132">
    <property type="entry name" value="Rho4_like"/>
    <property type="match status" value="1"/>
</dbReference>